<dbReference type="InterPro" id="IPR012878">
    <property type="entry name" value="Beta-AFase-like_GH127_cat"/>
</dbReference>
<dbReference type="GO" id="GO:0005975">
    <property type="term" value="P:carbohydrate metabolic process"/>
    <property type="evidence" value="ECO:0007669"/>
    <property type="project" value="InterPro"/>
</dbReference>
<feature type="domain" description="Non-reducing end beta-L-arabinofuranosidase-like GH127 catalytic" evidence="1">
    <location>
        <begin position="37"/>
        <end position="390"/>
    </location>
</feature>
<feature type="domain" description="Non-reducing end beta-L-arabinofuranosidase-like GH127 middle" evidence="2">
    <location>
        <begin position="400"/>
        <end position="491"/>
    </location>
</feature>
<accession>A0A2S8B2Y2</accession>
<protein>
    <recommendedName>
        <fullName evidence="5">Glycosyl hydrolase</fullName>
    </recommendedName>
</protein>
<dbReference type="InterPro" id="IPR049046">
    <property type="entry name" value="Beta-AFase-like_GH127_middle"/>
</dbReference>
<dbReference type="InterPro" id="IPR008928">
    <property type="entry name" value="6-hairpin_glycosidase_sf"/>
</dbReference>
<dbReference type="InterPro" id="IPR049174">
    <property type="entry name" value="Beta-AFase-like"/>
</dbReference>
<comment type="caution">
    <text evidence="3">The sequence shown here is derived from an EMBL/GenBank/DDBJ whole genome shotgun (WGS) entry which is preliminary data.</text>
</comment>
<gene>
    <name evidence="3" type="ORF">CVO77_16915</name>
</gene>
<evidence type="ECO:0008006" key="5">
    <source>
        <dbReference type="Google" id="ProtNLM"/>
    </source>
</evidence>
<name>A0A2S8B2Y2_9SPHN</name>
<evidence type="ECO:0000313" key="3">
    <source>
        <dbReference type="EMBL" id="PQM26686.1"/>
    </source>
</evidence>
<dbReference type="RefSeq" id="WP_106000055.1">
    <property type="nucleotide sequence ID" value="NZ_CM009578.1"/>
</dbReference>
<proteinExistence type="predicted"/>
<organism evidence="3 4">
    <name type="scientific">Sphingopyxis lindanitolerans</name>
    <dbReference type="NCBI Taxonomy" id="2054227"/>
    <lineage>
        <taxon>Bacteria</taxon>
        <taxon>Pseudomonadati</taxon>
        <taxon>Pseudomonadota</taxon>
        <taxon>Alphaproteobacteria</taxon>
        <taxon>Sphingomonadales</taxon>
        <taxon>Sphingomonadaceae</taxon>
        <taxon>Sphingopyxis</taxon>
    </lineage>
</organism>
<keyword evidence="4" id="KW-1185">Reference proteome</keyword>
<dbReference type="Pfam" id="PF07944">
    <property type="entry name" value="Beta-AFase-like_GH127_cat"/>
    <property type="match status" value="1"/>
</dbReference>
<dbReference type="AlphaFoldDB" id="A0A2S8B2Y2"/>
<dbReference type="EMBL" id="PHFW01000003">
    <property type="protein sequence ID" value="PQM26686.1"/>
    <property type="molecule type" value="Genomic_DNA"/>
</dbReference>
<evidence type="ECO:0000259" key="1">
    <source>
        <dbReference type="Pfam" id="PF07944"/>
    </source>
</evidence>
<dbReference type="Pfam" id="PF20736">
    <property type="entry name" value="Glyco_hydro127M"/>
    <property type="match status" value="1"/>
</dbReference>
<dbReference type="SUPFAM" id="SSF48208">
    <property type="entry name" value="Six-hairpin glycosidases"/>
    <property type="match status" value="1"/>
</dbReference>
<dbReference type="Proteomes" id="UP000238954">
    <property type="component" value="Chromosome"/>
</dbReference>
<reference evidence="4" key="1">
    <citation type="submission" date="2017-11" db="EMBL/GenBank/DDBJ databases">
        <title>The complete genome sequence of Sphingopyxis pomeranensis sp. nov. strain WS5A3p.</title>
        <authorList>
            <person name="Kaminski M.A."/>
        </authorList>
    </citation>
    <scope>NUCLEOTIDE SEQUENCE [LARGE SCALE GENOMIC DNA]</scope>
    <source>
        <strain evidence="4">WS5A3p</strain>
    </source>
</reference>
<evidence type="ECO:0000259" key="2">
    <source>
        <dbReference type="Pfam" id="PF20736"/>
    </source>
</evidence>
<dbReference type="OrthoDB" id="9757939at2"/>
<dbReference type="PANTHER" id="PTHR43465:SF2">
    <property type="entry name" value="DUF1680 DOMAIN PROTEIN (AFU_ORTHOLOGUE AFUA_1G08910)"/>
    <property type="match status" value="1"/>
</dbReference>
<evidence type="ECO:0000313" key="4">
    <source>
        <dbReference type="Proteomes" id="UP000238954"/>
    </source>
</evidence>
<dbReference type="PANTHER" id="PTHR43465">
    <property type="entry name" value="DUF1680 DOMAIN PROTEIN (AFU_ORTHOLOGUE AFUA_1G08910)"/>
    <property type="match status" value="1"/>
</dbReference>
<sequence length="774" mass="84293">MSDTATQAGFPPVGPKVPWRVASAQNPLPPSQVQVGGLLGDRMRTNVEHRLLAVDADALLHRFRERTPSSDFANAWAGEHAGKFLAAACRSLATETNDRLADKVRRIAHGLIGAQDADGYLGTYVDADRWTGWDVWVHKYVLIGLLAYYRMEADPAALESCSAVGDRLVADFAAPPAGRDVNAAGWFFGMAATSILEPVCDLYRMSGDPRYLAFAERIVEGWEQRGGAHILSALRSGGLDALPSGKAYEFLSNIVGLVDLYRLTGTAAYLDAALAAWNEARQSQLYATGSLSAMEHFQPHDCHHGLPSSNIAETCVTVTWLQLSQRLFHLTGEPRFGAECERAIFNHLLAAQDPRNGDFCYYTALCGSKEYSDFPLCCVSSGPRAVAAIPDMVWSASDDTVTVNILAASSIDWAVGDKPVKLAIRTDFPVRHGAEIVIDLASPTVFTLRLRVPDWATAFVVDTGEEQLDGAAGTMFELRRQWQPGSKLQVRISCRPELLSATAAYPGRVLLRYGPQLLTLSEAENPALAHLDAVHIDPAAVSQLRPVHGEKAPQVFEMPARFDDAAEQAGAAYTARFIPFAEARRHNMLLRTRSEANERAPTQWSRAFASHIHVPPGIVGEGALGTPFNGEFATDGRTDTAALLDIDGFDHRTLRGGAATATQQGWIAIAFDRPLTLRRIRFRHGTTDASRWFAAAPQLALATGPVMIPTIDPRIETRWEEVGTLADYPDPADAGDADRTYWLILPEPRIFHGIRINGSLRSNLLSCGDLAALI</sequence>